<dbReference type="Gene3D" id="1.25.40.10">
    <property type="entry name" value="Tetratricopeptide repeat domain"/>
    <property type="match status" value="1"/>
</dbReference>
<proteinExistence type="predicted"/>
<gene>
    <name evidence="3" type="ORF">NHP190003_00030</name>
</gene>
<organism evidence="3 4">
    <name type="scientific">Helicobacter gastrocanis</name>
    <dbReference type="NCBI Taxonomy" id="2849641"/>
    <lineage>
        <taxon>Bacteria</taxon>
        <taxon>Pseudomonadati</taxon>
        <taxon>Campylobacterota</taxon>
        <taxon>Epsilonproteobacteria</taxon>
        <taxon>Campylobacterales</taxon>
        <taxon>Helicobacteraceae</taxon>
        <taxon>Helicobacter</taxon>
    </lineage>
</organism>
<keyword evidence="2" id="KW-0732">Signal</keyword>
<evidence type="ECO:0008006" key="5">
    <source>
        <dbReference type="Google" id="ProtNLM"/>
    </source>
</evidence>
<evidence type="ECO:0000256" key="2">
    <source>
        <dbReference type="SAM" id="SignalP"/>
    </source>
</evidence>
<feature type="signal peptide" evidence="2">
    <location>
        <begin position="1"/>
        <end position="19"/>
    </location>
</feature>
<name>A0ABN6HZ72_9HELI</name>
<protein>
    <recommendedName>
        <fullName evidence="5">Beta-lactamase</fullName>
    </recommendedName>
</protein>
<evidence type="ECO:0000313" key="3">
    <source>
        <dbReference type="EMBL" id="BCZ16721.1"/>
    </source>
</evidence>
<feature type="region of interest" description="Disordered" evidence="1">
    <location>
        <begin position="207"/>
        <end position="228"/>
    </location>
</feature>
<dbReference type="SUPFAM" id="SSF81901">
    <property type="entry name" value="HCP-like"/>
    <property type="match status" value="1"/>
</dbReference>
<dbReference type="RefSeq" id="WP_221279521.1">
    <property type="nucleotide sequence ID" value="NZ_AP024814.1"/>
</dbReference>
<dbReference type="Proteomes" id="UP000826775">
    <property type="component" value="Chromosome"/>
</dbReference>
<dbReference type="InterPro" id="IPR011990">
    <property type="entry name" value="TPR-like_helical_dom_sf"/>
</dbReference>
<feature type="chain" id="PRO_5046141616" description="Beta-lactamase" evidence="2">
    <location>
        <begin position="20"/>
        <end position="228"/>
    </location>
</feature>
<feature type="compositionally biased region" description="Basic and acidic residues" evidence="1">
    <location>
        <begin position="212"/>
        <end position="228"/>
    </location>
</feature>
<sequence length="228" mass="24703">MLILKKLALCLGLLTLLHAEEGVGVLVQKGMELERFGYNKDALVLYTRAQQGGDLLATAFVGKMYLGGWGVKRDSCRAVGYFELVINHAHSNKELAMLVAKVGLASAYAEGACVSADSEKALNLIKDVLLANGADYTREGSLRVENLRAGDFSATPLRREYIGLAFYLLGNGMNPQALSSQMVDIDTLKKAAEFGNENAKRELQIAGMAHQDQSKQSKNDHPATELAN</sequence>
<accession>A0ABN6HZ72</accession>
<reference evidence="3 4" key="1">
    <citation type="submission" date="2021-07" db="EMBL/GenBank/DDBJ databases">
        <title>Novel Helicobacter sp. Isolated from a dog.</title>
        <authorList>
            <person name="Rimbara E."/>
            <person name="Suzuki M."/>
        </authorList>
    </citation>
    <scope>NUCLEOTIDE SEQUENCE [LARGE SCALE GENOMIC DNA]</scope>
    <source>
        <strain evidence="4">NHP19-003</strain>
    </source>
</reference>
<evidence type="ECO:0000313" key="4">
    <source>
        <dbReference type="Proteomes" id="UP000826775"/>
    </source>
</evidence>
<dbReference type="EMBL" id="AP024814">
    <property type="protein sequence ID" value="BCZ16721.1"/>
    <property type="molecule type" value="Genomic_DNA"/>
</dbReference>
<evidence type="ECO:0000256" key="1">
    <source>
        <dbReference type="SAM" id="MobiDB-lite"/>
    </source>
</evidence>
<keyword evidence="4" id="KW-1185">Reference proteome</keyword>